<evidence type="ECO:0000313" key="3">
    <source>
        <dbReference type="EMBL" id="EEF41635.1"/>
    </source>
</evidence>
<dbReference type="Proteomes" id="UP000008311">
    <property type="component" value="Unassembled WGS sequence"/>
</dbReference>
<feature type="compositionally biased region" description="Basic and acidic residues" evidence="1">
    <location>
        <begin position="88"/>
        <end position="108"/>
    </location>
</feature>
<dbReference type="eggNOG" id="KOG2606">
    <property type="taxonomic scope" value="Eukaryota"/>
</dbReference>
<dbReference type="EMBL" id="EQ973863">
    <property type="protein sequence ID" value="EEF41635.1"/>
    <property type="molecule type" value="Genomic_DNA"/>
</dbReference>
<gene>
    <name evidence="3" type="ORF">RCOM_0555660</name>
</gene>
<evidence type="ECO:0000313" key="4">
    <source>
        <dbReference type="Proteomes" id="UP000008311"/>
    </source>
</evidence>
<dbReference type="AlphaFoldDB" id="B9S3V4"/>
<sequence>MQKGDSTIELKKAAAKGRKAEQKAKQKQVEEQISQLSAKLKEKHAEELASLGYNSVNGNEKSNLDNLVMAIAGVSVANQRNMQRSARVQREGEKELSKKQKGSKEFKKSRATFQMGTAFTEPLKISKSFLEHMHQLSFPSFLSDNATEGDSDDSLTERFQNYCKEVESTSVWGGQLELGALTHCLTKHIKIFSGWILS</sequence>
<dbReference type="InterPro" id="IPR003323">
    <property type="entry name" value="OTU_dom"/>
</dbReference>
<feature type="region of interest" description="Disordered" evidence="1">
    <location>
        <begin position="1"/>
        <end position="27"/>
    </location>
</feature>
<proteinExistence type="predicted"/>
<protein>
    <recommendedName>
        <fullName evidence="2">OTU domain-containing protein</fullName>
    </recommendedName>
</protein>
<dbReference type="InParanoid" id="B9S3V4"/>
<feature type="region of interest" description="Disordered" evidence="1">
    <location>
        <begin position="81"/>
        <end position="108"/>
    </location>
</feature>
<reference evidence="4" key="1">
    <citation type="journal article" date="2010" name="Nat. Biotechnol.">
        <title>Draft genome sequence of the oilseed species Ricinus communis.</title>
        <authorList>
            <person name="Chan A.P."/>
            <person name="Crabtree J."/>
            <person name="Zhao Q."/>
            <person name="Lorenzi H."/>
            <person name="Orvis J."/>
            <person name="Puiu D."/>
            <person name="Melake-Berhan A."/>
            <person name="Jones K.M."/>
            <person name="Redman J."/>
            <person name="Chen G."/>
            <person name="Cahoon E.B."/>
            <person name="Gedil M."/>
            <person name="Stanke M."/>
            <person name="Haas B.J."/>
            <person name="Wortman J.R."/>
            <person name="Fraser-Liggett C.M."/>
            <person name="Ravel J."/>
            <person name="Rabinowicz P.D."/>
        </authorList>
    </citation>
    <scope>NUCLEOTIDE SEQUENCE [LARGE SCALE GENOMIC DNA]</scope>
    <source>
        <strain evidence="4">cv. Hale</strain>
    </source>
</reference>
<evidence type="ECO:0000256" key="1">
    <source>
        <dbReference type="SAM" id="MobiDB-lite"/>
    </source>
</evidence>
<feature type="domain" description="OTU" evidence="2">
    <location>
        <begin position="130"/>
        <end position="192"/>
    </location>
</feature>
<accession>B9S3V4</accession>
<name>B9S3V4_RICCO</name>
<dbReference type="Pfam" id="PF02338">
    <property type="entry name" value="OTU"/>
    <property type="match status" value="1"/>
</dbReference>
<organism evidence="3 4">
    <name type="scientific">Ricinus communis</name>
    <name type="common">Castor bean</name>
    <dbReference type="NCBI Taxonomy" id="3988"/>
    <lineage>
        <taxon>Eukaryota</taxon>
        <taxon>Viridiplantae</taxon>
        <taxon>Streptophyta</taxon>
        <taxon>Embryophyta</taxon>
        <taxon>Tracheophyta</taxon>
        <taxon>Spermatophyta</taxon>
        <taxon>Magnoliopsida</taxon>
        <taxon>eudicotyledons</taxon>
        <taxon>Gunneridae</taxon>
        <taxon>Pentapetalae</taxon>
        <taxon>rosids</taxon>
        <taxon>fabids</taxon>
        <taxon>Malpighiales</taxon>
        <taxon>Euphorbiaceae</taxon>
        <taxon>Acalyphoideae</taxon>
        <taxon>Acalypheae</taxon>
        <taxon>Ricinus</taxon>
    </lineage>
</organism>
<evidence type="ECO:0000259" key="2">
    <source>
        <dbReference type="Pfam" id="PF02338"/>
    </source>
</evidence>
<dbReference type="STRING" id="3988.B9S3V4"/>
<keyword evidence="4" id="KW-1185">Reference proteome</keyword>
<dbReference type="Gene3D" id="3.90.70.80">
    <property type="match status" value="1"/>
</dbReference>